<dbReference type="Pfam" id="PF02771">
    <property type="entry name" value="Acyl-CoA_dh_N"/>
    <property type="match status" value="1"/>
</dbReference>
<evidence type="ECO:0000259" key="6">
    <source>
        <dbReference type="Pfam" id="PF00441"/>
    </source>
</evidence>
<name>A0A7W7PZA1_9PSEU</name>
<dbReference type="GO" id="GO:0050660">
    <property type="term" value="F:flavin adenine dinucleotide binding"/>
    <property type="evidence" value="ECO:0007669"/>
    <property type="project" value="InterPro"/>
</dbReference>
<gene>
    <name evidence="8" type="ORF">FHR82_000297</name>
</gene>
<dbReference type="SUPFAM" id="SSF56645">
    <property type="entry name" value="Acyl-CoA dehydrogenase NM domain-like"/>
    <property type="match status" value="1"/>
</dbReference>
<reference evidence="8 9" key="1">
    <citation type="submission" date="2020-08" db="EMBL/GenBank/DDBJ databases">
        <title>Genomic Encyclopedia of Type Strains, Phase III (KMG-III): the genomes of soil and plant-associated and newly described type strains.</title>
        <authorList>
            <person name="Whitman W."/>
        </authorList>
    </citation>
    <scope>NUCLEOTIDE SEQUENCE [LARGE SCALE GENOMIC DNA]</scope>
    <source>
        <strain evidence="8 9">CECT 8960</strain>
    </source>
</reference>
<dbReference type="InterPro" id="IPR037069">
    <property type="entry name" value="AcylCoA_DH/ox_N_sf"/>
</dbReference>
<proteinExistence type="inferred from homology"/>
<evidence type="ECO:0008006" key="10">
    <source>
        <dbReference type="Google" id="ProtNLM"/>
    </source>
</evidence>
<feature type="domain" description="Acyl-CoA dehydrogenase/oxidase C-terminal" evidence="6">
    <location>
        <begin position="178"/>
        <end position="299"/>
    </location>
</feature>
<dbReference type="Gene3D" id="1.10.540.10">
    <property type="entry name" value="Acyl-CoA dehydrogenase/oxidase, N-terminal domain"/>
    <property type="match status" value="1"/>
</dbReference>
<feature type="domain" description="Acyl-CoA dehydrogenase/oxidase N-terminal" evidence="7">
    <location>
        <begin position="2"/>
        <end position="78"/>
    </location>
</feature>
<accession>A0A7W7PZA1</accession>
<dbReference type="Proteomes" id="UP000520767">
    <property type="component" value="Unassembled WGS sequence"/>
</dbReference>
<dbReference type="Pfam" id="PF00441">
    <property type="entry name" value="Acyl-CoA_dh_1"/>
    <property type="match status" value="1"/>
</dbReference>
<keyword evidence="5" id="KW-0560">Oxidoreductase</keyword>
<keyword evidence="3" id="KW-0285">Flavoprotein</keyword>
<evidence type="ECO:0000256" key="4">
    <source>
        <dbReference type="ARBA" id="ARBA00022827"/>
    </source>
</evidence>
<dbReference type="EMBL" id="JACHJQ010000001">
    <property type="protein sequence ID" value="MBB4904087.1"/>
    <property type="molecule type" value="Genomic_DNA"/>
</dbReference>
<dbReference type="InterPro" id="IPR009075">
    <property type="entry name" value="AcylCo_DH/oxidase_C"/>
</dbReference>
<dbReference type="GO" id="GO:0003995">
    <property type="term" value="F:acyl-CoA dehydrogenase activity"/>
    <property type="evidence" value="ECO:0007669"/>
    <property type="project" value="TreeGrafter"/>
</dbReference>
<dbReference type="Gene3D" id="1.20.140.10">
    <property type="entry name" value="Butyryl-CoA Dehydrogenase, subunit A, domain 3"/>
    <property type="match status" value="1"/>
</dbReference>
<keyword evidence="4" id="KW-0274">FAD</keyword>
<comment type="caution">
    <text evidence="8">The sequence shown here is derived from an EMBL/GenBank/DDBJ whole genome shotgun (WGS) entry which is preliminary data.</text>
</comment>
<organism evidence="8 9">
    <name type="scientific">Actinophytocola algeriensis</name>
    <dbReference type="NCBI Taxonomy" id="1768010"/>
    <lineage>
        <taxon>Bacteria</taxon>
        <taxon>Bacillati</taxon>
        <taxon>Actinomycetota</taxon>
        <taxon>Actinomycetes</taxon>
        <taxon>Pseudonocardiales</taxon>
        <taxon>Pseudonocardiaceae</taxon>
    </lineage>
</organism>
<evidence type="ECO:0000259" key="7">
    <source>
        <dbReference type="Pfam" id="PF02771"/>
    </source>
</evidence>
<dbReference type="PANTHER" id="PTHR43884:SF20">
    <property type="entry name" value="ACYL-COA DEHYDROGENASE FADE28"/>
    <property type="match status" value="1"/>
</dbReference>
<evidence type="ECO:0000313" key="8">
    <source>
        <dbReference type="EMBL" id="MBB4904087.1"/>
    </source>
</evidence>
<dbReference type="InterPro" id="IPR009100">
    <property type="entry name" value="AcylCoA_DH/oxidase_NM_dom_sf"/>
</dbReference>
<protein>
    <recommendedName>
        <fullName evidence="10">Acyl-CoA dehydrogenase</fullName>
    </recommendedName>
</protein>
<dbReference type="InterPro" id="IPR013786">
    <property type="entry name" value="AcylCoA_DH/ox_N"/>
</dbReference>
<dbReference type="PANTHER" id="PTHR43884">
    <property type="entry name" value="ACYL-COA DEHYDROGENASE"/>
    <property type="match status" value="1"/>
</dbReference>
<evidence type="ECO:0000256" key="5">
    <source>
        <dbReference type="ARBA" id="ARBA00023002"/>
    </source>
</evidence>
<evidence type="ECO:0000313" key="9">
    <source>
        <dbReference type="Proteomes" id="UP000520767"/>
    </source>
</evidence>
<comment type="similarity">
    <text evidence="2">Belongs to the acyl-CoA dehydrogenase family.</text>
</comment>
<evidence type="ECO:0000256" key="1">
    <source>
        <dbReference type="ARBA" id="ARBA00001974"/>
    </source>
</evidence>
<comment type="cofactor">
    <cofactor evidence="1">
        <name>FAD</name>
        <dbReference type="ChEBI" id="CHEBI:57692"/>
    </cofactor>
</comment>
<dbReference type="InterPro" id="IPR036250">
    <property type="entry name" value="AcylCo_DH-like_C"/>
</dbReference>
<dbReference type="AlphaFoldDB" id="A0A7W7PZA1"/>
<evidence type="ECO:0000256" key="3">
    <source>
        <dbReference type="ARBA" id="ARBA00022630"/>
    </source>
</evidence>
<dbReference type="SUPFAM" id="SSF47203">
    <property type="entry name" value="Acyl-CoA dehydrogenase C-terminal domain-like"/>
    <property type="match status" value="1"/>
</dbReference>
<dbReference type="RefSeq" id="WP_311770817.1">
    <property type="nucleotide sequence ID" value="NZ_JACHJQ010000001.1"/>
</dbReference>
<keyword evidence="9" id="KW-1185">Reference proteome</keyword>
<evidence type="ECO:0000256" key="2">
    <source>
        <dbReference type="ARBA" id="ARBA00009347"/>
    </source>
</evidence>
<sequence>MTSEQDALRDTVRRLLTRESDTRAAMTSSSGHDEKLWARLTALGLTALAAPSTCDATFLDTRVVLSELGRCLTPGPFLGSVVAAAAAESAGAGELLADIAEGAITSLVWGPYALNAQVADVFLLPGDDGLYALSRSDVEITAAGGMDPTRRLATVSPVGTGRLLGVPDLDRVRAVACAALCAESAGAAARCLELTVDHTKQRTQFGRPIGSFQALKHRMADLHVLVETAESASVAAARAVVTGDDLAHTAATAAVWCTEAFTQVAAEMIQLHGGIAITWEHDAHLYFKRAHGNTHLFGSPREHTARLGAELGR</sequence>